<gene>
    <name evidence="1" type="ORF">ALC60_08292</name>
</gene>
<reference evidence="1 2" key="1">
    <citation type="submission" date="2015-09" db="EMBL/GenBank/DDBJ databases">
        <title>Trachymyrmex zeteki WGS genome.</title>
        <authorList>
            <person name="Nygaard S."/>
            <person name="Hu H."/>
            <person name="Boomsma J."/>
            <person name="Zhang G."/>
        </authorList>
    </citation>
    <scope>NUCLEOTIDE SEQUENCE [LARGE SCALE GENOMIC DNA]</scope>
    <source>
        <strain evidence="1">Tzet28-1</strain>
        <tissue evidence="1">Whole body</tissue>
    </source>
</reference>
<dbReference type="EMBL" id="KQ982665">
    <property type="protein sequence ID" value="KYQ52576.1"/>
    <property type="molecule type" value="Genomic_DNA"/>
</dbReference>
<evidence type="ECO:0000313" key="2">
    <source>
        <dbReference type="Proteomes" id="UP000075809"/>
    </source>
</evidence>
<dbReference type="Proteomes" id="UP000075809">
    <property type="component" value="Unassembled WGS sequence"/>
</dbReference>
<sequence length="65" mass="7233">MYGLGARLQLLRNTAVITPCEKNNASNFIYEPFLKPVLSSRIPAMLGPMKAPRANVLVHNPLMRP</sequence>
<protein>
    <submittedName>
        <fullName evidence="1">Uncharacterized protein</fullName>
    </submittedName>
</protein>
<accession>A0A151WXN7</accession>
<dbReference type="AlphaFoldDB" id="A0A151WXN7"/>
<keyword evidence="2" id="KW-1185">Reference proteome</keyword>
<name>A0A151WXN7_9HYME</name>
<evidence type="ECO:0000313" key="1">
    <source>
        <dbReference type="EMBL" id="KYQ52576.1"/>
    </source>
</evidence>
<proteinExistence type="predicted"/>
<organism evidence="1 2">
    <name type="scientific">Mycetomoellerius zeteki</name>
    <dbReference type="NCBI Taxonomy" id="64791"/>
    <lineage>
        <taxon>Eukaryota</taxon>
        <taxon>Metazoa</taxon>
        <taxon>Ecdysozoa</taxon>
        <taxon>Arthropoda</taxon>
        <taxon>Hexapoda</taxon>
        <taxon>Insecta</taxon>
        <taxon>Pterygota</taxon>
        <taxon>Neoptera</taxon>
        <taxon>Endopterygota</taxon>
        <taxon>Hymenoptera</taxon>
        <taxon>Apocrita</taxon>
        <taxon>Aculeata</taxon>
        <taxon>Formicoidea</taxon>
        <taxon>Formicidae</taxon>
        <taxon>Myrmicinae</taxon>
        <taxon>Mycetomoellerius</taxon>
    </lineage>
</organism>